<feature type="domain" description="SET" evidence="22">
    <location>
        <begin position="3640"/>
        <end position="3756"/>
    </location>
</feature>
<dbReference type="PIRSF" id="PIRSF010354">
    <property type="entry name" value="Methyltransferase_trithorax"/>
    <property type="match status" value="1"/>
</dbReference>
<dbReference type="PROSITE" id="PS51030">
    <property type="entry name" value="NUCLEAR_REC_DBD_2"/>
    <property type="match status" value="1"/>
</dbReference>
<dbReference type="GO" id="GO:0035097">
    <property type="term" value="C:histone methyltransferase complex"/>
    <property type="evidence" value="ECO:0007669"/>
    <property type="project" value="InterPro"/>
</dbReference>
<feature type="compositionally biased region" description="Polar residues" evidence="20">
    <location>
        <begin position="440"/>
        <end position="451"/>
    </location>
</feature>
<feature type="compositionally biased region" description="Polar residues" evidence="20">
    <location>
        <begin position="3095"/>
        <end position="3107"/>
    </location>
</feature>
<dbReference type="Gene3D" id="3.30.40.10">
    <property type="entry name" value="Zinc/RING finger domain, C3HC4 (zinc finger)"/>
    <property type="match status" value="3"/>
</dbReference>
<dbReference type="Pfam" id="PF00628">
    <property type="entry name" value="PHD"/>
    <property type="match status" value="1"/>
</dbReference>
<feature type="region of interest" description="Disordered" evidence="20">
    <location>
        <begin position="1015"/>
        <end position="1109"/>
    </location>
</feature>
<evidence type="ECO:0000259" key="24">
    <source>
        <dbReference type="PROSITE" id="PS51030"/>
    </source>
</evidence>
<feature type="binding site" evidence="18">
    <location>
        <position position="3773"/>
    </location>
    <ligand>
        <name>Zn(2+)</name>
        <dbReference type="ChEBI" id="CHEBI:29105"/>
    </ligand>
</feature>
<feature type="compositionally biased region" description="Low complexity" evidence="20">
    <location>
        <begin position="76"/>
        <end position="102"/>
    </location>
</feature>
<evidence type="ECO:0000256" key="13">
    <source>
        <dbReference type="ARBA" id="ARBA00023125"/>
    </source>
</evidence>
<proteinExistence type="inferred from homology"/>
<evidence type="ECO:0000313" key="27">
    <source>
        <dbReference type="RefSeq" id="XP_036674451.3"/>
    </source>
</evidence>
<dbReference type="SUPFAM" id="SSF57903">
    <property type="entry name" value="FYVE/PHD zinc finger"/>
    <property type="match status" value="2"/>
</dbReference>
<feature type="compositionally biased region" description="Polar residues" evidence="20">
    <location>
        <begin position="2907"/>
        <end position="2916"/>
    </location>
</feature>
<evidence type="ECO:0000256" key="20">
    <source>
        <dbReference type="SAM" id="MobiDB-lite"/>
    </source>
</evidence>
<feature type="domain" description="PHD-type" evidence="21">
    <location>
        <begin position="1388"/>
        <end position="1437"/>
    </location>
</feature>
<accession>A0AB40A9Y4</accession>
<dbReference type="InterPro" id="IPR016569">
    <property type="entry name" value="MeTrfase_trithorax"/>
</dbReference>
<dbReference type="SMART" id="SM00542">
    <property type="entry name" value="FYRC"/>
    <property type="match status" value="1"/>
</dbReference>
<evidence type="ECO:0000256" key="2">
    <source>
        <dbReference type="ARBA" id="ARBA00022481"/>
    </source>
</evidence>
<comment type="subcellular location">
    <subcellularLocation>
        <location evidence="1 16">Nucleus</location>
    </subcellularLocation>
</comment>
<dbReference type="Pfam" id="PF00856">
    <property type="entry name" value="SET"/>
    <property type="match status" value="1"/>
</dbReference>
<feature type="compositionally biased region" description="Low complexity" evidence="20">
    <location>
        <begin position="3412"/>
        <end position="3422"/>
    </location>
</feature>
<evidence type="ECO:0000256" key="11">
    <source>
        <dbReference type="ARBA" id="ARBA00023015"/>
    </source>
</evidence>
<evidence type="ECO:0000256" key="8">
    <source>
        <dbReference type="ARBA" id="ARBA00022771"/>
    </source>
</evidence>
<dbReference type="RefSeq" id="XP_070852479.1">
    <property type="nucleotide sequence ID" value="XM_070996378.1"/>
</dbReference>
<dbReference type="GO" id="GO:0045893">
    <property type="term" value="P:positive regulation of DNA-templated transcription"/>
    <property type="evidence" value="ECO:0007669"/>
    <property type="project" value="TreeGrafter"/>
</dbReference>
<keyword evidence="4 16" id="KW-0808">Transferase</keyword>
<dbReference type="Gene3D" id="1.20.920.10">
    <property type="entry name" value="Bromodomain-like"/>
    <property type="match status" value="1"/>
</dbReference>
<dbReference type="GO" id="GO:0098687">
    <property type="term" value="C:chromosomal region"/>
    <property type="evidence" value="ECO:0007669"/>
    <property type="project" value="UniProtKB-ARBA"/>
</dbReference>
<dbReference type="EC" id="2.1.1.355" evidence="16"/>
<feature type="binding site" evidence="17">
    <location>
        <begin position="3717"/>
        <end position="3718"/>
    </location>
    <ligand>
        <name>S-adenosyl-L-methionine</name>
        <dbReference type="ChEBI" id="CHEBI:59789"/>
    </ligand>
</feature>
<sequence length="3778" mass="404038">MGRSKFPGKPSKSINRKRISVLQLEDEAANPAESQQPPPESQQPSGSGSGSPAAREKGNNCDNDEDDNAPGGASIGGNTASSSAGGASGSESSGNGSSSGSNSGSGGSSGSGSTNGGGVNGGTHHKSAANLDKEAVTKDQNGDSDKTRGAQPTDTSSAGASSGKCSGKTSGKSAKTSSSAYSGTSSGRSSGSSPEANSGTSSDGASSGISCGKSTSRTSEVSTASSAGAAPGKSAKTSTTAATCSSGKSSKASSGTTCEATTSGLSSAASLKALTVATPVTSTGLACALVSPGGGTSPGGAFAISAALLRARKNSNKKFKNLNLARGEIMLPSTSKLKQLHSPVVDSPSSTSTTSSASSSSTPNASSTSPPSLEGGGGGGTGVGSVVVASPGEDAALKRVLSEMPNEVAPEAPPSNCPAASNGASAASGKGAASNGEPSVATSTAGGSSPKSGPDAAGSSTASTATKQKKTVTFRNVLETSDDKSVVKRFYNPDIRIPIVSIMKKDSLNRPLNYSRGGECIVRPSILSKILNKNSNIDKLNSLKFRTAPANSSSSSSQESGSSPNVFGLSRAFGAPMDEDDEGGVTFRRQESPEDHNNVEDEEMEEDEDDEEVEEEEENEDDNDEAASEKSAETEKSAGTEDRDSEEKQLVMDSHFVLPKRSTRSSRIIKPNKRLLEEGGISSKKTPSSSDSKAKNLFGTASSSTVSTASTSSAPASLKLAKESFSSFASLKSNSSTGGSFVLRQPRLQFQADSKPAPFAVAKAGPTSPSAIPTPANSLAVSSFGTLASPSTSSTIGTLTPSACSVCAAAVSSKEVAQARKYGVVACDVCRKFISKMTKKSISANSSSANASSGIQQLLQCKGSEGLTCSIHSAKSQFKNFKKFYKDRCTACWLKKCMISFQLPAAHRSRLGAMLPPGMRGETSVREDKSTELLSPTGLRFASSASSTSSSVVASASVKWKSSGDTASALTSIKSNPLAENNVTFGSTPLLRPAILEKPLFLKITNAADQKLTATEAISPIPSRKASKSEKDKGVEQEQSEKPLSPTLVAAKKSAAVETPVTEAQAQKEEAPAIQPAASNGTSQGVAQAEPNGESNATGGDTLKRQRIDLKGPRVKHVCRSASIVLGQPLATFGEDQPEEEADVQPEISAPVPSAIPEPVPEKPIQMVTDENDNCASCKTPTVEEETKPSKSSGSTQAEVKKVPTGGKEGSVNATGGQAPLTAAPAKVTTRNAAVTSNLIVAASKKQRNGDIVTSSSVTLSSNQTQGRKAKEQRQQRTLISIDFWENYDPAEVCQTGFGLIVTGTVAQRALCFLCGSTGLDPLIFCACCCEPYHQYCVQDEYNLKHGSFEDTTLMGSLLETTVNASTGPSSSSLNQLTQRLNWLCPRCTVCYTCNMSSGSKVKCQKCQKNYHSTCLGTSKRLLGADRPLICVNCLKCKSCSTTKVSKFVGNLPMCTGCFKLRKKGNFCPICQRCYDDNDFDLKMMECGDCGQWVHSKCEGLSDEQYNLLSTLPESIEFICKKCARRNESSRIKAEEWRQAVMEEFKASLYSVLKLLSKSRQACALLKLSPRKKMRCTCGASSNQGKLQPKALQFSSGSDNGLGSDGESQNSDDVYEFKDQQQQQRNVSMNKSRVKSLPCSCQQHISHPQSFSLVDIKQKIAGNSYVSLAEFNYDMSQVIQQSNCDELDIAYKELLSEQFPWFQNETKACTDALEEDMFESCSGANYEDLQDGGGGSASLYNEHSTSQAESRSGVLDIPLEEVDDLGSCGIKMRLDTRVCLFCRKSGEGLSGEEARLLYCGHDCWVHTNCAMWSAEVFEEIDGSLQNVHSAVARGRMIKCTVCGNRGATVGCNVRSCGEHYHYPCARSIDCAFLTDKSMYCPAHAKNGNALKANGSPSVTYESNFEVSRPVYVELDRKRKKLIEPVRVQFHIGSLEVRQLGTIVPRFSDSYEAVVPINFLCSRLYWSSKEPWKIVEYTVRTTIQNSSSTLTALDVGRNYTVDHTNPNSKEVQLGMAQIARWHTSLARSDFLDNGGADWNAEFPNSNSCVPPDENTEEEPQQQADLLPPEIKDVIFEDLPHELLDGISMLDIFMYEDLVDKPELFSMSEQSKDGTQAMTSNQAHNQNQQAEGAASVSICDEDTRNSNTSLGNGWPASNPVEDAMLSAARNSSQVQMLKTLAWPKLDGNSAMATAIKRRKLSKNLAEGVLLTLSSQQRSKKEMATVAGVSRRQSISEASIEGIASTSGSVRSKSFTWSAAKRYFEKSEAREEPSKMRIMQMDGVDDSITEFRIIGGDGNLSTAQFSGQVKCDRCQCTYRNYDAFQRHLPSCGPTMSNNESESDVNAAGSANNPTQLSAESLNELQKQLLANAGGLNYLQTATSFPQVQSLGSLGQFGLQGLQQLQLQPQSLGNGFFLSQPNTTTQANTDDLQIYANSLQSLAANLGGGFTLAQPTVTAQAQPQLIAVSTNPDGTQQFIQIPQTMQATTAPTATYQTLQATNTDKKIMLPLTANGKPLKTVATKAAQQAAVKQRQLKSGHQVKPIQAKLQPHPQQHQQQQQAQVQQPITVMGQNLLQPQLLFQSSAQSQAPQLILPQAQPQNIISFVTGDGSQGQPLQYISIPTAGEYKPQPQATPTFLTTAPGGGATYLQTDASGNLVLTTTPTNSGLQMLTAQSLQAQPQVIGTLIQPQTIQLGGSADGNQAGGNQQPLILGGTAGGASGLEFATTTPQVILATQPMYYGLETIVQNTVMSSQQFVSTAMPGMLSQNASFSATTTQVFQASKIEPIVDLPAGYVVLNNTGDGTSAGTFLNAASVLQQQSQDDTTTQLLQNANFQFQTVPTSSGASTSMDYSSPVMVTAKIPPVTQMKRTNAQAKAAGMSGVGKVPPQPQVVNKVLPTSIVTQQSQVQLKNSNLKQSQVKGKAASGTGTNCGAPPSIASKPLQKKTNMIRPIHKLEVKPKIMKPTPKVQQQNQALLQQHQQQQQQTQLQQQIPAVVVSQVPKVTISQQRIPAQPQQQQIQQTQLIHIPQQQQQQQQQQQLQQQQVQVQPSMPIITLAETPVLQTQFVMEPQVLEQQELVNRVQHFSTSSSGSSSSCSLPTNVVNPMQQQAPPTTSSSTTRPTNRVLPMQQRQEPASLSNECPVVPSPTPPKPVEQPIIQQMTSASAAKCYAQKTALPSPVYEAELKTSSVLESIVPAVTMDAIMEEQPATESIYTEGLYEKHSPAEAKTEQLLLQQQQREQLSQQLANNGYLLEKHAFQVEAMDTDAYREEDLEDEDDEDDDFSLKMATSACNDHEMSDSEEPAVKDKISKILDNLTNDDCADSIATATTMEVEASAGYQQMVEDVLATTAAASAPTEEFEGTLETAAVEAAATYINEMADAHVLELKQLQNGVELELRRRKEEQRTAPQEQEPSKAAVVPTAAAPEPPPPIREPKKISGPHLLYEIQSEDGFTYKSSSISEIWEKVFEAVQVARRAHGLTPLPEGPLADMGGLQMIGLKTNALKYLIEQLPGVEKCSKYTPKYHKRNGNVSTAASGGHAGNTGGCSASAALASASGGDSQGLLDYGSDQDELQENAYDCARCEPYANRSEYDMFSWLASRHRKQPIQVFVQPSDNELVPRRGTGSNLPMAMKYRTLKETYKDYVGVFRSHIHGRGLYCTKDIEAGEMVIEYAGELIRSTLTDKRERYYDSRGIGCYMFKIDDNLVVDATMRGNAARFINHSCEPNCYSKVVDILGHKHIIIFALRRIVQGEELTYDYKFPFEEEKIPCSCGSKRCRKYLN</sequence>
<feature type="compositionally biased region" description="Low complexity" evidence="20">
    <location>
        <begin position="347"/>
        <end position="373"/>
    </location>
</feature>
<dbReference type="InterPro" id="IPR019787">
    <property type="entry name" value="Znf_PHD-finger"/>
</dbReference>
<feature type="compositionally biased region" description="Low complexity" evidence="20">
    <location>
        <begin position="222"/>
        <end position="261"/>
    </location>
</feature>
<feature type="compositionally biased region" description="Basic and acidic residues" evidence="20">
    <location>
        <begin position="131"/>
        <end position="148"/>
    </location>
</feature>
<evidence type="ECO:0000259" key="25">
    <source>
        <dbReference type="PROSITE" id="PS51805"/>
    </source>
</evidence>
<organism evidence="26 27">
    <name type="scientific">Drosophila suzukii</name>
    <name type="common">Spotted-wing drosophila fruit fly</name>
    <dbReference type="NCBI Taxonomy" id="28584"/>
    <lineage>
        <taxon>Eukaryota</taxon>
        <taxon>Metazoa</taxon>
        <taxon>Ecdysozoa</taxon>
        <taxon>Arthropoda</taxon>
        <taxon>Hexapoda</taxon>
        <taxon>Insecta</taxon>
        <taxon>Pterygota</taxon>
        <taxon>Neoptera</taxon>
        <taxon>Endopterygota</taxon>
        <taxon>Diptera</taxon>
        <taxon>Brachycera</taxon>
        <taxon>Muscomorpha</taxon>
        <taxon>Ephydroidea</taxon>
        <taxon>Drosophilidae</taxon>
        <taxon>Drosophila</taxon>
        <taxon>Sophophora</taxon>
    </lineage>
</organism>
<evidence type="ECO:0000256" key="5">
    <source>
        <dbReference type="ARBA" id="ARBA00022691"/>
    </source>
</evidence>
<comment type="similarity">
    <text evidence="16">Belongs to the class V-like SAM-binding methyltransferase superfamily. Histone-lysine methyltransferase family. TRX/MLL subfamily.</text>
</comment>
<keyword evidence="6 18" id="KW-0479">Metal-binding</keyword>
<evidence type="ECO:0000259" key="21">
    <source>
        <dbReference type="PROSITE" id="PS50016"/>
    </source>
</evidence>
<feature type="compositionally biased region" description="Low complexity" evidence="20">
    <location>
        <begin position="417"/>
        <end position="436"/>
    </location>
</feature>
<dbReference type="PROSITE" id="PS51542">
    <property type="entry name" value="FYRN"/>
    <property type="match status" value="1"/>
</dbReference>
<reference evidence="27 28" key="1">
    <citation type="submission" date="2025-05" db="UniProtKB">
        <authorList>
            <consortium name="RefSeq"/>
        </authorList>
    </citation>
    <scope>IDENTIFICATION</scope>
</reference>
<keyword evidence="13" id="KW-0238">DNA-binding</keyword>
<dbReference type="InterPro" id="IPR047219">
    <property type="entry name" value="KMT2A_2B_SET"/>
</dbReference>
<keyword evidence="3 16" id="KW-0489">Methyltransferase</keyword>
<feature type="binding site" evidence="17">
    <location>
        <position position="3650"/>
    </location>
    <ligand>
        <name>S-adenosyl-L-methionine</name>
        <dbReference type="ChEBI" id="CHEBI:59789"/>
    </ligand>
</feature>
<dbReference type="PROSITE" id="PS50868">
    <property type="entry name" value="POST_SET"/>
    <property type="match status" value="1"/>
</dbReference>
<dbReference type="PROSITE" id="PS50016">
    <property type="entry name" value="ZF_PHD_2"/>
    <property type="match status" value="3"/>
</dbReference>
<dbReference type="InterPro" id="IPR013083">
    <property type="entry name" value="Znf_RING/FYVE/PHD"/>
</dbReference>
<dbReference type="SMART" id="SM00317">
    <property type="entry name" value="SET"/>
    <property type="match status" value="1"/>
</dbReference>
<evidence type="ECO:0000256" key="10">
    <source>
        <dbReference type="ARBA" id="ARBA00022853"/>
    </source>
</evidence>
<dbReference type="PROSITE" id="PS51543">
    <property type="entry name" value="FYRC"/>
    <property type="match status" value="1"/>
</dbReference>
<comment type="function">
    <text evidence="16">Histone methyltransferase that methylates 'Lys-4' of histone H3 (H3K4me). H3K4me represents a specific tag for epigenetic transcriptional activation. Functions in segment determination through interaction with genes of bithorax (BX-C) and antennapedia (ANT-C) complexes. Acts as an activator of BX-C. Involved in the very early regulation of homeotic genes expressed only in the posterior region of the embryo.</text>
</comment>
<feature type="region of interest" description="Disordered" evidence="20">
    <location>
        <begin position="1"/>
        <end position="261"/>
    </location>
</feature>
<feature type="compositionally biased region" description="Low complexity" evidence="20">
    <location>
        <begin position="3108"/>
        <end position="3119"/>
    </location>
</feature>
<dbReference type="GO" id="GO:0032259">
    <property type="term" value="P:methylation"/>
    <property type="evidence" value="ECO:0007669"/>
    <property type="project" value="UniProtKB-KW"/>
</dbReference>
<dbReference type="GeneID" id="108006381"/>
<evidence type="ECO:0000313" key="29">
    <source>
        <dbReference type="RefSeq" id="XP_070852479.1"/>
    </source>
</evidence>
<dbReference type="CDD" id="cd15664">
    <property type="entry name" value="ePHD_KMT2A_like"/>
    <property type="match status" value="1"/>
</dbReference>
<dbReference type="CDD" id="cd19170">
    <property type="entry name" value="SET_KMT2A_2B"/>
    <property type="match status" value="1"/>
</dbReference>
<dbReference type="Gene3D" id="3.30.160.360">
    <property type="match status" value="2"/>
</dbReference>
<feature type="region of interest" description="Disordered" evidence="20">
    <location>
        <begin position="547"/>
        <end position="695"/>
    </location>
</feature>
<evidence type="ECO:0000256" key="19">
    <source>
        <dbReference type="PROSITE-ProRule" id="PRU00146"/>
    </source>
</evidence>
<keyword evidence="5 16" id="KW-0949">S-adenosyl-L-methionine</keyword>
<feature type="compositionally biased region" description="Basic and acidic residues" evidence="20">
    <location>
        <begin position="627"/>
        <end position="650"/>
    </location>
</feature>
<dbReference type="PANTHER" id="PTHR45838">
    <property type="entry name" value="HISTONE-LYSINE-N-METHYLTRANSFERASE 2 KMT2 FAMILY MEMBER"/>
    <property type="match status" value="1"/>
</dbReference>
<dbReference type="RefSeq" id="XP_036674451.3">
    <property type="nucleotide sequence ID" value="XM_036818556.3"/>
</dbReference>
<dbReference type="InterPro" id="IPR011011">
    <property type="entry name" value="Znf_FYVE_PHD"/>
</dbReference>
<dbReference type="InterPro" id="IPR003888">
    <property type="entry name" value="FYrich_N"/>
</dbReference>
<feature type="region of interest" description="Disordered" evidence="20">
    <location>
        <begin position="2332"/>
        <end position="2353"/>
    </location>
</feature>
<feature type="compositionally biased region" description="Polar residues" evidence="20">
    <location>
        <begin position="2107"/>
        <end position="2128"/>
    </location>
</feature>
<feature type="region of interest" description="Disordered" evidence="20">
    <location>
        <begin position="2107"/>
        <end position="2134"/>
    </location>
</feature>
<dbReference type="SMART" id="SM00508">
    <property type="entry name" value="PostSET"/>
    <property type="match status" value="2"/>
</dbReference>
<keyword evidence="10 16" id="KW-0156">Chromatin regulator</keyword>
<dbReference type="Gene3D" id="2.170.270.10">
    <property type="entry name" value="SET domain"/>
    <property type="match status" value="1"/>
</dbReference>
<evidence type="ECO:0000259" key="23">
    <source>
        <dbReference type="PROSITE" id="PS50868"/>
    </source>
</evidence>
<evidence type="ECO:0000256" key="4">
    <source>
        <dbReference type="ARBA" id="ARBA00022679"/>
    </source>
</evidence>
<feature type="region of interest" description="Disordered" evidence="20">
    <location>
        <begin position="2040"/>
        <end position="2061"/>
    </location>
</feature>
<feature type="binding site" evidence="17">
    <location>
        <position position="3694"/>
    </location>
    <ligand>
        <name>S-adenosyl-L-methionine</name>
        <dbReference type="ChEBI" id="CHEBI:59789"/>
    </ligand>
</feature>
<comment type="catalytic activity">
    <reaction evidence="16">
        <text>L-lysyl(9)-[histone H3] + 3 S-adenosyl-L-methionine = N(6),N(6),N(6)-trimethyl-L-lysyl(9)-[histone H3] + 3 S-adenosyl-L-homocysteine + 3 H(+)</text>
        <dbReference type="Rhea" id="RHEA:60276"/>
        <dbReference type="Rhea" id="RHEA-COMP:15538"/>
        <dbReference type="Rhea" id="RHEA-COMP:15546"/>
        <dbReference type="ChEBI" id="CHEBI:15378"/>
        <dbReference type="ChEBI" id="CHEBI:29969"/>
        <dbReference type="ChEBI" id="CHEBI:57856"/>
        <dbReference type="ChEBI" id="CHEBI:59789"/>
        <dbReference type="ChEBI" id="CHEBI:61961"/>
        <dbReference type="EC" id="2.1.1.355"/>
    </reaction>
</comment>
<dbReference type="InterPro" id="IPR001214">
    <property type="entry name" value="SET_dom"/>
</dbReference>
<evidence type="ECO:0000256" key="9">
    <source>
        <dbReference type="ARBA" id="ARBA00022833"/>
    </source>
</evidence>
<evidence type="ECO:0000256" key="6">
    <source>
        <dbReference type="ARBA" id="ARBA00022723"/>
    </source>
</evidence>
<feature type="binding site" evidence="18">
    <location>
        <position position="3768"/>
    </location>
    <ligand>
        <name>Zn(2+)</name>
        <dbReference type="ChEBI" id="CHEBI:29105"/>
    </ligand>
</feature>
<feature type="binding site" evidence="18">
    <location>
        <position position="3766"/>
    </location>
    <ligand>
        <name>Zn(2+)</name>
        <dbReference type="ChEBI" id="CHEBI:29105"/>
    </ligand>
</feature>
<dbReference type="Pfam" id="PF13771">
    <property type="entry name" value="zf-HC5HC2H"/>
    <property type="match status" value="1"/>
</dbReference>
<feature type="compositionally biased region" description="Low complexity" evidence="20">
    <location>
        <begin position="155"/>
        <end position="202"/>
    </location>
</feature>
<feature type="compositionally biased region" description="Low complexity" evidence="20">
    <location>
        <begin position="682"/>
        <end position="691"/>
    </location>
</feature>
<evidence type="ECO:0000256" key="18">
    <source>
        <dbReference type="PIRSR" id="PIRSR010354-51"/>
    </source>
</evidence>
<feature type="domain" description="PHD-type" evidence="21">
    <location>
        <begin position="1465"/>
        <end position="1526"/>
    </location>
</feature>
<feature type="region of interest" description="Disordered" evidence="20">
    <location>
        <begin position="1173"/>
        <end position="1224"/>
    </location>
</feature>
<evidence type="ECO:0000256" key="7">
    <source>
        <dbReference type="ARBA" id="ARBA00022737"/>
    </source>
</evidence>
<feature type="compositionally biased region" description="Low complexity" evidence="20">
    <location>
        <begin position="3083"/>
        <end position="3094"/>
    </location>
</feature>
<feature type="compositionally biased region" description="Basic and acidic residues" evidence="20">
    <location>
        <begin position="588"/>
        <end position="599"/>
    </location>
</feature>
<dbReference type="SMART" id="SM00184">
    <property type="entry name" value="RING"/>
    <property type="match status" value="4"/>
</dbReference>
<evidence type="ECO:0000256" key="16">
    <source>
        <dbReference type="PIRNR" id="PIRNR010354"/>
    </source>
</evidence>
<dbReference type="GO" id="GO:0043565">
    <property type="term" value="F:sequence-specific DNA binding"/>
    <property type="evidence" value="ECO:0007669"/>
    <property type="project" value="InterPro"/>
</dbReference>
<keyword evidence="12" id="KW-0103">Bromodomain</keyword>
<dbReference type="Pfam" id="PF05964">
    <property type="entry name" value="FYRN"/>
    <property type="match status" value="1"/>
</dbReference>
<feature type="compositionally biased region" description="Polar residues" evidence="20">
    <location>
        <begin position="203"/>
        <end position="221"/>
    </location>
</feature>
<dbReference type="SMART" id="SM00541">
    <property type="entry name" value="FYRN"/>
    <property type="match status" value="1"/>
</dbReference>
<dbReference type="InterPro" id="IPR046341">
    <property type="entry name" value="SET_dom_sf"/>
</dbReference>
<dbReference type="Pfam" id="PF05965">
    <property type="entry name" value="FYRC"/>
    <property type="match status" value="1"/>
</dbReference>
<feature type="domain" description="Nuclear receptor" evidence="24">
    <location>
        <begin position="801"/>
        <end position="926"/>
    </location>
</feature>
<protein>
    <recommendedName>
        <fullName evidence="16">Histone-lysine N-methyltransferase trithorax</fullName>
        <ecNumber evidence="16">2.1.1.355</ecNumber>
    </recommendedName>
</protein>
<dbReference type="InterPro" id="IPR003616">
    <property type="entry name" value="Post-SET_dom"/>
</dbReference>
<keyword evidence="7" id="KW-0677">Repeat</keyword>
<evidence type="ECO:0000256" key="15">
    <source>
        <dbReference type="ARBA" id="ARBA00023242"/>
    </source>
</evidence>
<keyword evidence="8 19" id="KW-0863">Zinc-finger</keyword>
<feature type="compositionally biased region" description="Low complexity" evidence="20">
    <location>
        <begin position="42"/>
        <end position="53"/>
    </location>
</feature>
<feature type="binding site" evidence="18">
    <location>
        <position position="3720"/>
    </location>
    <ligand>
        <name>Zn(2+)</name>
        <dbReference type="ChEBI" id="CHEBI:29105"/>
    </ligand>
</feature>
<dbReference type="GO" id="GO:0003700">
    <property type="term" value="F:DNA-binding transcription factor activity"/>
    <property type="evidence" value="ECO:0007669"/>
    <property type="project" value="InterPro"/>
</dbReference>
<dbReference type="InterPro" id="IPR003889">
    <property type="entry name" value="FYrich_C"/>
</dbReference>
<feature type="compositionally biased region" description="Basic and acidic residues" evidence="20">
    <location>
        <begin position="1027"/>
        <end position="1041"/>
    </location>
</feature>
<evidence type="ECO:0000259" key="22">
    <source>
        <dbReference type="PROSITE" id="PS50280"/>
    </source>
</evidence>
<dbReference type="CDD" id="cd15489">
    <property type="entry name" value="PHD_SF"/>
    <property type="match status" value="1"/>
</dbReference>
<feature type="region of interest" description="Disordered" evidence="20">
    <location>
        <begin position="2907"/>
        <end position="2973"/>
    </location>
</feature>
<feature type="region of interest" description="Disordered" evidence="20">
    <location>
        <begin position="3397"/>
        <end position="3435"/>
    </location>
</feature>
<evidence type="ECO:0000256" key="17">
    <source>
        <dbReference type="PIRSR" id="PIRSR010354-50"/>
    </source>
</evidence>
<dbReference type="GO" id="GO:0008270">
    <property type="term" value="F:zinc ion binding"/>
    <property type="evidence" value="ECO:0007669"/>
    <property type="project" value="UniProtKB-KW"/>
</dbReference>
<feature type="compositionally biased region" description="Polar residues" evidence="20">
    <location>
        <begin position="1077"/>
        <end position="1086"/>
    </location>
</feature>
<dbReference type="PROSITE" id="PS50280">
    <property type="entry name" value="SET"/>
    <property type="match status" value="1"/>
</dbReference>
<feature type="domain" description="Post-SET" evidence="23">
    <location>
        <begin position="3762"/>
        <end position="3778"/>
    </location>
</feature>
<feature type="compositionally biased region" description="Acidic residues" evidence="20">
    <location>
        <begin position="600"/>
        <end position="626"/>
    </location>
</feature>
<feature type="compositionally biased region" description="Gly residues" evidence="20">
    <location>
        <begin position="103"/>
        <end position="121"/>
    </location>
</feature>
<keyword evidence="14 16" id="KW-0804">Transcription</keyword>
<dbReference type="SMART" id="SM00249">
    <property type="entry name" value="PHD"/>
    <property type="match status" value="4"/>
</dbReference>
<feature type="compositionally biased region" description="Gly residues" evidence="20">
    <location>
        <begin position="374"/>
        <end position="383"/>
    </location>
</feature>
<feature type="compositionally biased region" description="Low complexity" evidence="20">
    <location>
        <begin position="552"/>
        <end position="563"/>
    </location>
</feature>
<keyword evidence="9 18" id="KW-0862">Zinc</keyword>
<feature type="domain" description="PHD-type" evidence="25">
    <location>
        <begin position="1776"/>
        <end position="1884"/>
    </location>
</feature>
<dbReference type="InterPro" id="IPR036427">
    <property type="entry name" value="Bromodomain-like_sf"/>
</dbReference>
<evidence type="ECO:0000256" key="3">
    <source>
        <dbReference type="ARBA" id="ARBA00022603"/>
    </source>
</evidence>
<name>A0AB40A9Y4_DROSZ</name>
<evidence type="ECO:0000313" key="26">
    <source>
        <dbReference type="Proteomes" id="UP001652628"/>
    </source>
</evidence>
<dbReference type="RefSeq" id="XP_065722265.2">
    <property type="nucleotide sequence ID" value="XM_065866193.2"/>
</dbReference>
<dbReference type="CDD" id="cd15508">
    <property type="entry name" value="PHD3_KMT2A_like"/>
    <property type="match status" value="1"/>
</dbReference>
<feature type="compositionally biased region" description="Polar residues" evidence="20">
    <location>
        <begin position="3126"/>
        <end position="3136"/>
    </location>
</feature>
<keyword evidence="15 16" id="KW-0539">Nucleus</keyword>
<dbReference type="InterPro" id="IPR001965">
    <property type="entry name" value="Znf_PHD"/>
</dbReference>
<keyword evidence="26" id="KW-1185">Reference proteome</keyword>
<evidence type="ECO:0000313" key="28">
    <source>
        <dbReference type="RefSeq" id="XP_065722265.2"/>
    </source>
</evidence>
<keyword evidence="2" id="KW-0488">Methylation</keyword>
<dbReference type="GO" id="GO:0005700">
    <property type="term" value="C:polytene chromosome"/>
    <property type="evidence" value="ECO:0007669"/>
    <property type="project" value="UniProtKB-ARBA"/>
</dbReference>
<dbReference type="CDD" id="cd15506">
    <property type="entry name" value="PHD1_KMT2A_like"/>
    <property type="match status" value="1"/>
</dbReference>
<dbReference type="GO" id="GO:0042800">
    <property type="term" value="F:histone H3K4 methyltransferase activity"/>
    <property type="evidence" value="ECO:0007669"/>
    <property type="project" value="UniProtKB-UniRule"/>
</dbReference>
<feature type="compositionally biased region" description="Low complexity" evidence="20">
    <location>
        <begin position="456"/>
        <end position="466"/>
    </location>
</feature>
<dbReference type="GO" id="GO:0001654">
    <property type="term" value="P:eye development"/>
    <property type="evidence" value="ECO:0007669"/>
    <property type="project" value="UniProtKB-ARBA"/>
</dbReference>
<dbReference type="InterPro" id="IPR001841">
    <property type="entry name" value="Znf_RING"/>
</dbReference>
<dbReference type="PROSITE" id="PS51805">
    <property type="entry name" value="EPHD"/>
    <property type="match status" value="1"/>
</dbReference>
<feature type="region of interest" description="Disordered" evidence="20">
    <location>
        <begin position="3081"/>
        <end position="3148"/>
    </location>
</feature>
<dbReference type="Proteomes" id="UP001652628">
    <property type="component" value="Chromosome 3"/>
</dbReference>
<feature type="binding site" evidence="17">
    <location>
        <position position="3652"/>
    </location>
    <ligand>
        <name>S-adenosyl-L-methionine</name>
        <dbReference type="ChEBI" id="CHEBI:59789"/>
    </ligand>
</feature>
<dbReference type="PANTHER" id="PTHR45838:SF4">
    <property type="entry name" value="HISTONE-LYSINE N-METHYLTRANSFERASE TRITHORAX"/>
    <property type="match status" value="1"/>
</dbReference>
<gene>
    <name evidence="27 28 29" type="primary">trx</name>
</gene>
<dbReference type="SUPFAM" id="SSF82199">
    <property type="entry name" value="SET domain"/>
    <property type="match status" value="1"/>
</dbReference>
<feature type="domain" description="PHD-type" evidence="21">
    <location>
        <begin position="1309"/>
        <end position="1391"/>
    </location>
</feature>
<dbReference type="InterPro" id="IPR034732">
    <property type="entry name" value="EPHD"/>
</dbReference>
<feature type="region of interest" description="Disordered" evidence="20">
    <location>
        <begin position="1136"/>
        <end position="1161"/>
    </location>
</feature>
<evidence type="ECO:0000256" key="1">
    <source>
        <dbReference type="ARBA" id="ARBA00004123"/>
    </source>
</evidence>
<dbReference type="GO" id="GO:0140949">
    <property type="term" value="F:histone H3K9 trimethyltransferase activity"/>
    <property type="evidence" value="ECO:0007669"/>
    <property type="project" value="UniProtKB-EC"/>
</dbReference>
<keyword evidence="11 16" id="KW-0805">Transcription regulation</keyword>
<evidence type="ECO:0000256" key="12">
    <source>
        <dbReference type="ARBA" id="ARBA00023117"/>
    </source>
</evidence>
<dbReference type="InterPro" id="IPR001628">
    <property type="entry name" value="Znf_hrmn_rcpt"/>
</dbReference>
<feature type="region of interest" description="Disordered" evidence="20">
    <location>
        <begin position="333"/>
        <end position="471"/>
    </location>
</feature>
<evidence type="ECO:0000256" key="14">
    <source>
        <dbReference type="ARBA" id="ARBA00023163"/>
    </source>
</evidence>